<dbReference type="CDD" id="cd18578">
    <property type="entry name" value="ABC_6TM_Pgp_ABCB1_D2_like"/>
    <property type="match status" value="1"/>
</dbReference>
<evidence type="ECO:0000313" key="16">
    <source>
        <dbReference type="Proteomes" id="UP001209878"/>
    </source>
</evidence>
<keyword evidence="5" id="KW-0677">Repeat</keyword>
<dbReference type="GO" id="GO:0016324">
    <property type="term" value="C:apical plasma membrane"/>
    <property type="evidence" value="ECO:0007669"/>
    <property type="project" value="TreeGrafter"/>
</dbReference>
<keyword evidence="11" id="KW-0325">Glycoprotein</keyword>
<keyword evidence="10 12" id="KW-0472">Membrane</keyword>
<dbReference type="CDD" id="cd03249">
    <property type="entry name" value="ABC_MTABC3_MDL1_MDL2"/>
    <property type="match status" value="1"/>
</dbReference>
<dbReference type="PROSITE" id="PS50893">
    <property type="entry name" value="ABC_TRANSPORTER_2"/>
    <property type="match status" value="1"/>
</dbReference>
<dbReference type="SUPFAM" id="SSF90123">
    <property type="entry name" value="ABC transporter transmembrane region"/>
    <property type="match status" value="1"/>
</dbReference>
<dbReference type="InterPro" id="IPR039421">
    <property type="entry name" value="Type_1_exporter"/>
</dbReference>
<dbReference type="FunFam" id="3.40.50.300:FF:000479">
    <property type="entry name" value="Multidrug resistance protein 1A"/>
    <property type="match status" value="1"/>
</dbReference>
<keyword evidence="3" id="KW-0813">Transport</keyword>
<dbReference type="Pfam" id="PF00664">
    <property type="entry name" value="ABC_membrane"/>
    <property type="match status" value="1"/>
</dbReference>
<evidence type="ECO:0000256" key="4">
    <source>
        <dbReference type="ARBA" id="ARBA00022692"/>
    </source>
</evidence>
<dbReference type="SUPFAM" id="SSF52540">
    <property type="entry name" value="P-loop containing nucleoside triphosphate hydrolases"/>
    <property type="match status" value="1"/>
</dbReference>
<keyword evidence="9 12" id="KW-1133">Transmembrane helix</keyword>
<dbReference type="InterPro" id="IPR036640">
    <property type="entry name" value="ABC1_TM_sf"/>
</dbReference>
<dbReference type="EMBL" id="JAODUO010000106">
    <property type="protein sequence ID" value="KAK2189433.1"/>
    <property type="molecule type" value="Genomic_DNA"/>
</dbReference>
<dbReference type="Pfam" id="PF00005">
    <property type="entry name" value="ABC_tran"/>
    <property type="match status" value="1"/>
</dbReference>
<keyword evidence="6" id="KW-0547">Nucleotide-binding</keyword>
<accession>A0AAD9P777</accession>
<evidence type="ECO:0008006" key="17">
    <source>
        <dbReference type="Google" id="ProtNLM"/>
    </source>
</evidence>
<evidence type="ECO:0000256" key="10">
    <source>
        <dbReference type="ARBA" id="ARBA00023136"/>
    </source>
</evidence>
<evidence type="ECO:0000256" key="9">
    <source>
        <dbReference type="ARBA" id="ARBA00022989"/>
    </source>
</evidence>
<feature type="domain" description="ABC transmembrane type-1" evidence="14">
    <location>
        <begin position="1"/>
        <end position="202"/>
    </location>
</feature>
<dbReference type="Gene3D" id="1.20.1560.10">
    <property type="entry name" value="ABC transporter type 1, transmembrane domain"/>
    <property type="match status" value="1"/>
</dbReference>
<evidence type="ECO:0000313" key="15">
    <source>
        <dbReference type="EMBL" id="KAK2189433.1"/>
    </source>
</evidence>
<feature type="transmembrane region" description="Helical" evidence="12">
    <location>
        <begin position="176"/>
        <end position="197"/>
    </location>
</feature>
<dbReference type="SMART" id="SM00382">
    <property type="entry name" value="AAA"/>
    <property type="match status" value="1"/>
</dbReference>
<evidence type="ECO:0000256" key="8">
    <source>
        <dbReference type="ARBA" id="ARBA00022967"/>
    </source>
</evidence>
<sequence length="477" mass="51604">MDISYFDDHRRSTGALITRLSTDASAVQGASGVKLGSTLQGGVSILAGLVIGFVYSWQLTLVILAFAPFLVIGGTLQFKMMSGGTGTSQGALEGAGKVATESMGNIRTVASLSKEKHFVEEYQKLTDIPYKQSLKRAHLVGLAFSFTQALVYIVHAVGFYFGAWLIENRGLTFVDVFKVFGAIVFGAMGMGQGNAFVPDYAKAKAAAARIFDIIDHQPEINVSSTQGLTPAHVRGAVALQTVQFRYPSRPTVTVLKDMSMEIEAGKTIALVGSSGCGKSTIIQLLERFYDPSHGSLLLDGHRLGDYNLAWLRSQIGLVSQEPVLFNCSIAENIAYGDNSRQVPMDEITDAARQANIHNFIVSLPQGYETNAGDKGIQMSGGQKQRIAIARALVRNPKILLLDEATSALDTESEKVVQDALDRARQGRTSIVIAHRLSTIRNADYIFVIKNGRIVEMGTHSQLMAKKGVYFELNSSSV</sequence>
<feature type="transmembrane region" description="Helical" evidence="12">
    <location>
        <begin position="139"/>
        <end position="164"/>
    </location>
</feature>
<keyword evidence="16" id="KW-1185">Reference proteome</keyword>
<evidence type="ECO:0000259" key="13">
    <source>
        <dbReference type="PROSITE" id="PS50893"/>
    </source>
</evidence>
<dbReference type="PANTHER" id="PTHR24221:SF636">
    <property type="entry name" value="BILE SALT EXPORT PUMP"/>
    <property type="match status" value="1"/>
</dbReference>
<evidence type="ECO:0000256" key="1">
    <source>
        <dbReference type="ARBA" id="ARBA00004141"/>
    </source>
</evidence>
<dbReference type="InterPro" id="IPR027417">
    <property type="entry name" value="P-loop_NTPase"/>
</dbReference>
<dbReference type="Proteomes" id="UP001209878">
    <property type="component" value="Unassembled WGS sequence"/>
</dbReference>
<dbReference type="PANTHER" id="PTHR24221">
    <property type="entry name" value="ATP-BINDING CASSETTE SUB-FAMILY B"/>
    <property type="match status" value="1"/>
</dbReference>
<evidence type="ECO:0000256" key="3">
    <source>
        <dbReference type="ARBA" id="ARBA00022448"/>
    </source>
</evidence>
<keyword evidence="7" id="KW-0067">ATP-binding</keyword>
<dbReference type="InterPro" id="IPR011527">
    <property type="entry name" value="ABC1_TM_dom"/>
</dbReference>
<comment type="subcellular location">
    <subcellularLocation>
        <location evidence="1">Membrane</location>
        <topology evidence="1">Multi-pass membrane protein</topology>
    </subcellularLocation>
</comment>
<dbReference type="PROSITE" id="PS50929">
    <property type="entry name" value="ABC_TM1F"/>
    <property type="match status" value="1"/>
</dbReference>
<feature type="transmembrane region" description="Helical" evidence="12">
    <location>
        <begin position="45"/>
        <end position="72"/>
    </location>
</feature>
<dbReference type="InterPro" id="IPR003593">
    <property type="entry name" value="AAA+_ATPase"/>
</dbReference>
<dbReference type="GO" id="GO:0016887">
    <property type="term" value="F:ATP hydrolysis activity"/>
    <property type="evidence" value="ECO:0007669"/>
    <property type="project" value="InterPro"/>
</dbReference>
<dbReference type="AlphaFoldDB" id="A0AAD9P777"/>
<feature type="domain" description="ABC transporter" evidence="13">
    <location>
        <begin position="237"/>
        <end position="475"/>
    </location>
</feature>
<dbReference type="InterPro" id="IPR003439">
    <property type="entry name" value="ABC_transporter-like_ATP-bd"/>
</dbReference>
<name>A0AAD9P777_RIDPI</name>
<evidence type="ECO:0000256" key="2">
    <source>
        <dbReference type="ARBA" id="ARBA00007577"/>
    </source>
</evidence>
<gene>
    <name evidence="15" type="ORF">NP493_106g00021</name>
</gene>
<protein>
    <recommendedName>
        <fullName evidence="17">Multidrug resistance protein 1</fullName>
    </recommendedName>
</protein>
<comment type="similarity">
    <text evidence="2">Belongs to the ABC transporter superfamily. ABCB family. Multidrug resistance exporter (TC 3.A.1.201) subfamily.</text>
</comment>
<evidence type="ECO:0000256" key="5">
    <source>
        <dbReference type="ARBA" id="ARBA00022737"/>
    </source>
</evidence>
<keyword evidence="4 12" id="KW-0812">Transmembrane</keyword>
<dbReference type="GO" id="GO:0005524">
    <property type="term" value="F:ATP binding"/>
    <property type="evidence" value="ECO:0007669"/>
    <property type="project" value="UniProtKB-KW"/>
</dbReference>
<keyword evidence="8" id="KW-1278">Translocase</keyword>
<evidence type="ECO:0000256" key="7">
    <source>
        <dbReference type="ARBA" id="ARBA00022840"/>
    </source>
</evidence>
<evidence type="ECO:0000256" key="6">
    <source>
        <dbReference type="ARBA" id="ARBA00022741"/>
    </source>
</evidence>
<organism evidence="15 16">
    <name type="scientific">Ridgeia piscesae</name>
    <name type="common">Tubeworm</name>
    <dbReference type="NCBI Taxonomy" id="27915"/>
    <lineage>
        <taxon>Eukaryota</taxon>
        <taxon>Metazoa</taxon>
        <taxon>Spiralia</taxon>
        <taxon>Lophotrochozoa</taxon>
        <taxon>Annelida</taxon>
        <taxon>Polychaeta</taxon>
        <taxon>Sedentaria</taxon>
        <taxon>Canalipalpata</taxon>
        <taxon>Sabellida</taxon>
        <taxon>Siboglinidae</taxon>
        <taxon>Ridgeia</taxon>
    </lineage>
</organism>
<dbReference type="Gene3D" id="3.40.50.300">
    <property type="entry name" value="P-loop containing nucleotide triphosphate hydrolases"/>
    <property type="match status" value="1"/>
</dbReference>
<dbReference type="GO" id="GO:0140359">
    <property type="term" value="F:ABC-type transporter activity"/>
    <property type="evidence" value="ECO:0007669"/>
    <property type="project" value="InterPro"/>
</dbReference>
<dbReference type="PROSITE" id="PS00211">
    <property type="entry name" value="ABC_TRANSPORTER_1"/>
    <property type="match status" value="1"/>
</dbReference>
<dbReference type="InterPro" id="IPR017871">
    <property type="entry name" value="ABC_transporter-like_CS"/>
</dbReference>
<evidence type="ECO:0000256" key="11">
    <source>
        <dbReference type="ARBA" id="ARBA00023180"/>
    </source>
</evidence>
<evidence type="ECO:0000256" key="12">
    <source>
        <dbReference type="SAM" id="Phobius"/>
    </source>
</evidence>
<proteinExistence type="inferred from homology"/>
<comment type="caution">
    <text evidence="15">The sequence shown here is derived from an EMBL/GenBank/DDBJ whole genome shotgun (WGS) entry which is preliminary data.</text>
</comment>
<reference evidence="15" key="1">
    <citation type="journal article" date="2023" name="Mol. Biol. Evol.">
        <title>Third-Generation Sequencing Reveals the Adaptive Role of the Epigenome in Three Deep-Sea Polychaetes.</title>
        <authorList>
            <person name="Perez M."/>
            <person name="Aroh O."/>
            <person name="Sun Y."/>
            <person name="Lan Y."/>
            <person name="Juniper S.K."/>
            <person name="Young C.R."/>
            <person name="Angers B."/>
            <person name="Qian P.Y."/>
        </authorList>
    </citation>
    <scope>NUCLEOTIDE SEQUENCE</scope>
    <source>
        <strain evidence="15">R07B-5</strain>
    </source>
</reference>
<evidence type="ECO:0000259" key="14">
    <source>
        <dbReference type="PROSITE" id="PS50929"/>
    </source>
</evidence>